<dbReference type="InterPro" id="IPR043918">
    <property type="entry name" value="DUF5760"/>
</dbReference>
<evidence type="ECO:0000313" key="1">
    <source>
        <dbReference type="EMBL" id="QHT94636.1"/>
    </source>
</evidence>
<dbReference type="EMBL" id="MN740228">
    <property type="protein sequence ID" value="QHT94636.1"/>
    <property type="molecule type" value="Genomic_DNA"/>
</dbReference>
<organism evidence="1">
    <name type="scientific">viral metagenome</name>
    <dbReference type="NCBI Taxonomy" id="1070528"/>
    <lineage>
        <taxon>unclassified sequences</taxon>
        <taxon>metagenomes</taxon>
        <taxon>organismal metagenomes</taxon>
    </lineage>
</organism>
<name>A0A6C0IQB8_9ZZZZ</name>
<sequence>MSITNKTELIENIRKWVTIDSQLKIVNEKTKAMRKMKSELSENICNYKSNTNMKTNKISISDGALSFYEKKEYSPLTYTYVEKCLGELIHDKKQVEYITQYMKDSREVTTSNEIRRTYDKIPQLEN</sequence>
<protein>
    <submittedName>
        <fullName evidence="1">Uncharacterized protein</fullName>
    </submittedName>
</protein>
<accession>A0A6C0IQB8</accession>
<dbReference type="Pfam" id="PF19064">
    <property type="entry name" value="DUF5760"/>
    <property type="match status" value="1"/>
</dbReference>
<dbReference type="AlphaFoldDB" id="A0A6C0IQB8"/>
<proteinExistence type="predicted"/>
<reference evidence="1" key="1">
    <citation type="journal article" date="2020" name="Nature">
        <title>Giant virus diversity and host interactions through global metagenomics.</title>
        <authorList>
            <person name="Schulz F."/>
            <person name="Roux S."/>
            <person name="Paez-Espino D."/>
            <person name="Jungbluth S."/>
            <person name="Walsh D.A."/>
            <person name="Denef V.J."/>
            <person name="McMahon K.D."/>
            <person name="Konstantinidis K.T."/>
            <person name="Eloe-Fadrosh E.A."/>
            <person name="Kyrpides N.C."/>
            <person name="Woyke T."/>
        </authorList>
    </citation>
    <scope>NUCLEOTIDE SEQUENCE</scope>
    <source>
        <strain evidence="1">GVMAG-M-3300024261-26</strain>
    </source>
</reference>